<sequence>MSTDDSEPTVMSIAERIAAFNNKCDRAAPLPPPPPPSSSATSTKPKAKSDALASRIAALQQNVNSSTSTSHIDISEKPKVGKLKPQDGAPMIPFGSGPPPSLLKKQKEREERMEKLQMEAKSMDAELLGDASTSAAAKPKVGKLNMPAGAVPIMAFGAGPPPPLLLKKQREREELMEKLREEARLAEEGESSAT</sequence>
<dbReference type="AlphaFoldDB" id="A0ABD3MEF1"/>
<name>A0ABD3MEF1_9STRA</name>
<accession>A0ABD3MEF1</accession>
<reference evidence="2 3" key="1">
    <citation type="submission" date="2024-10" db="EMBL/GenBank/DDBJ databases">
        <title>Updated reference genomes for cyclostephanoid diatoms.</title>
        <authorList>
            <person name="Roberts W.R."/>
            <person name="Alverson A.J."/>
        </authorList>
    </citation>
    <scope>NUCLEOTIDE SEQUENCE [LARGE SCALE GENOMIC DNA]</scope>
    <source>
        <strain evidence="2 3">AJA232-27</strain>
    </source>
</reference>
<dbReference type="EMBL" id="JALLBG020000189">
    <property type="protein sequence ID" value="KAL3760311.1"/>
    <property type="molecule type" value="Genomic_DNA"/>
</dbReference>
<feature type="compositionally biased region" description="Polar residues" evidence="1">
    <location>
        <begin position="59"/>
        <end position="72"/>
    </location>
</feature>
<gene>
    <name evidence="2" type="ORF">ACHAWU_006309</name>
</gene>
<evidence type="ECO:0000256" key="1">
    <source>
        <dbReference type="SAM" id="MobiDB-lite"/>
    </source>
</evidence>
<comment type="caution">
    <text evidence="2">The sequence shown here is derived from an EMBL/GenBank/DDBJ whole genome shotgun (WGS) entry which is preliminary data.</text>
</comment>
<keyword evidence="3" id="KW-1185">Reference proteome</keyword>
<protein>
    <submittedName>
        <fullName evidence="2">Uncharacterized protein</fullName>
    </submittedName>
</protein>
<proteinExistence type="predicted"/>
<organism evidence="2 3">
    <name type="scientific">Discostella pseudostelligera</name>
    <dbReference type="NCBI Taxonomy" id="259834"/>
    <lineage>
        <taxon>Eukaryota</taxon>
        <taxon>Sar</taxon>
        <taxon>Stramenopiles</taxon>
        <taxon>Ochrophyta</taxon>
        <taxon>Bacillariophyta</taxon>
        <taxon>Coscinodiscophyceae</taxon>
        <taxon>Thalassiosirophycidae</taxon>
        <taxon>Stephanodiscales</taxon>
        <taxon>Stephanodiscaceae</taxon>
        <taxon>Discostella</taxon>
    </lineage>
</organism>
<feature type="region of interest" description="Disordered" evidence="1">
    <location>
        <begin position="22"/>
        <end position="114"/>
    </location>
</feature>
<evidence type="ECO:0000313" key="2">
    <source>
        <dbReference type="EMBL" id="KAL3760311.1"/>
    </source>
</evidence>
<feature type="compositionally biased region" description="Basic and acidic residues" evidence="1">
    <location>
        <begin position="105"/>
        <end position="114"/>
    </location>
</feature>
<dbReference type="Proteomes" id="UP001530293">
    <property type="component" value="Unassembled WGS sequence"/>
</dbReference>
<evidence type="ECO:0000313" key="3">
    <source>
        <dbReference type="Proteomes" id="UP001530293"/>
    </source>
</evidence>